<dbReference type="HOGENOM" id="CLU_051314_2_2_11"/>
<evidence type="ECO:0000256" key="4">
    <source>
        <dbReference type="ARBA" id="ARBA00022679"/>
    </source>
</evidence>
<evidence type="ECO:0000256" key="8">
    <source>
        <dbReference type="ARBA" id="ARBA00023136"/>
    </source>
</evidence>
<keyword evidence="16" id="KW-1185">Reference proteome</keyword>
<evidence type="ECO:0000259" key="14">
    <source>
        <dbReference type="Pfam" id="PF02464"/>
    </source>
</evidence>
<reference evidence="16" key="1">
    <citation type="submission" date="2014-08" db="EMBL/GenBank/DDBJ databases">
        <title>Coriobacteriaceae sp. complete genome.</title>
        <authorList>
            <person name="Looft T."/>
            <person name="Bayles D.O."/>
            <person name="Stanton T.B."/>
        </authorList>
    </citation>
    <scope>NUCLEOTIDE SEQUENCE [LARGE SCALE GENOMIC DNA]</scope>
    <source>
        <strain evidence="16">68-1-3</strain>
    </source>
</reference>
<dbReference type="EC" id="2.7.8.5" evidence="11"/>
<dbReference type="InterPro" id="IPR004570">
    <property type="entry name" value="Phosphatidylglycerol_P_synth"/>
</dbReference>
<dbReference type="Gene3D" id="3.90.950.20">
    <property type="entry name" value="CinA-like"/>
    <property type="match status" value="1"/>
</dbReference>
<evidence type="ECO:0000256" key="5">
    <source>
        <dbReference type="ARBA" id="ARBA00022692"/>
    </source>
</evidence>
<dbReference type="Gene3D" id="1.20.120.1760">
    <property type="match status" value="1"/>
</dbReference>
<dbReference type="STRING" id="1531429.JI75_04085"/>
<evidence type="ECO:0000256" key="3">
    <source>
        <dbReference type="ARBA" id="ARBA00022516"/>
    </source>
</evidence>
<dbReference type="KEGG" id="cbac:JI75_04085"/>
<dbReference type="InterPro" id="IPR043130">
    <property type="entry name" value="CDP-OH_PTrfase_TM_dom"/>
</dbReference>
<dbReference type="PROSITE" id="PS00379">
    <property type="entry name" value="CDP_ALCOHOL_P_TRANSF"/>
    <property type="match status" value="1"/>
</dbReference>
<evidence type="ECO:0000313" key="16">
    <source>
        <dbReference type="Proteomes" id="UP000031121"/>
    </source>
</evidence>
<keyword evidence="3" id="KW-0444">Lipid biosynthesis</keyword>
<dbReference type="UniPathway" id="UPA00085"/>
<keyword evidence="10" id="KW-1208">Phospholipid metabolism</keyword>
<dbReference type="GO" id="GO:0016020">
    <property type="term" value="C:membrane"/>
    <property type="evidence" value="ECO:0007669"/>
    <property type="project" value="UniProtKB-SubCell"/>
</dbReference>
<dbReference type="NCBIfam" id="TIGR00199">
    <property type="entry name" value="PncC_domain"/>
    <property type="match status" value="1"/>
</dbReference>
<comment type="subcellular location">
    <subcellularLocation>
        <location evidence="1">Membrane</location>
        <topology evidence="1">Multi-pass membrane protein</topology>
    </subcellularLocation>
</comment>
<keyword evidence="5 13" id="KW-0812">Transmembrane</keyword>
<keyword evidence="6 13" id="KW-1133">Transmembrane helix</keyword>
<feature type="transmembrane region" description="Helical" evidence="13">
    <location>
        <begin position="43"/>
        <end position="63"/>
    </location>
</feature>
<dbReference type="PANTHER" id="PTHR14269">
    <property type="entry name" value="CDP-DIACYLGLYCEROL--GLYCEROL-3-PHOSPHATE 3-PHOSPHATIDYLTRANSFERASE-RELATED"/>
    <property type="match status" value="1"/>
</dbReference>
<evidence type="ECO:0000256" key="12">
    <source>
        <dbReference type="RuleBase" id="RU003750"/>
    </source>
</evidence>
<proteinExistence type="inferred from homology"/>
<gene>
    <name evidence="15" type="ORF">JI75_04085</name>
</gene>
<comment type="similarity">
    <text evidence="2 12">Belongs to the CDP-alcohol phosphatidyltransferase class-I family.</text>
</comment>
<dbReference type="InterPro" id="IPR036653">
    <property type="entry name" value="CinA-like_C"/>
</dbReference>
<dbReference type="PANTHER" id="PTHR14269:SF62">
    <property type="entry name" value="CDP-DIACYLGLYCEROL--GLYCEROL-3-PHOSPHATE 3-PHOSPHATIDYLTRANSFERASE 1, CHLOROPLASTIC"/>
    <property type="match status" value="1"/>
</dbReference>
<evidence type="ECO:0000256" key="2">
    <source>
        <dbReference type="ARBA" id="ARBA00010441"/>
    </source>
</evidence>
<feature type="transmembrane region" description="Helical" evidence="13">
    <location>
        <begin position="169"/>
        <end position="190"/>
    </location>
</feature>
<evidence type="ECO:0000256" key="9">
    <source>
        <dbReference type="ARBA" id="ARBA00023209"/>
    </source>
</evidence>
<evidence type="ECO:0000256" key="1">
    <source>
        <dbReference type="ARBA" id="ARBA00004141"/>
    </source>
</evidence>
<name>A0A0A8B3N0_9ACTN</name>
<dbReference type="Proteomes" id="UP000031121">
    <property type="component" value="Chromosome"/>
</dbReference>
<dbReference type="InterPro" id="IPR050324">
    <property type="entry name" value="CDP-alcohol_PTase-I"/>
</dbReference>
<evidence type="ECO:0000256" key="13">
    <source>
        <dbReference type="SAM" id="Phobius"/>
    </source>
</evidence>
<dbReference type="Pfam" id="PF01066">
    <property type="entry name" value="CDP-OH_P_transf"/>
    <property type="match status" value="1"/>
</dbReference>
<reference evidence="15 16" key="2">
    <citation type="journal article" date="2015" name="Genome Announc.">
        <title>Complete Genome Sequence of Coriobacteriaceae Strain 68-1-3, a Novel Mucus-Degrading Isolate from the Swine Intestinal Tract.</title>
        <authorList>
            <person name="Looft T."/>
            <person name="Bayles D.O."/>
            <person name="Alt D.P."/>
            <person name="Stanton T.B."/>
        </authorList>
    </citation>
    <scope>NUCLEOTIDE SEQUENCE [LARGE SCALE GENOMIC DNA]</scope>
    <source>
        <strain evidence="15 16">68-1-3</strain>
    </source>
</reference>
<keyword evidence="9" id="KW-0594">Phospholipid biosynthesis</keyword>
<dbReference type="SUPFAM" id="SSF142433">
    <property type="entry name" value="CinA-like"/>
    <property type="match status" value="1"/>
</dbReference>
<dbReference type="AlphaFoldDB" id="A0A0A8B3N0"/>
<accession>A0A0A8B3N0</accession>
<feature type="transmembrane region" description="Helical" evidence="13">
    <location>
        <begin position="12"/>
        <end position="31"/>
    </location>
</feature>
<dbReference type="EMBL" id="CP009302">
    <property type="protein sequence ID" value="AJC11969.1"/>
    <property type="molecule type" value="Genomic_DNA"/>
</dbReference>
<sequence>MLTPANVVTVVRIALVPVFVLVLLSPWPEWLNVAAVTADTQRLLAAGVFIVISATDWLDGYLARSRNEVTNFGKFMDPLADKILVAAALLALIELDALPTWVVLIILTREFIVSGVRMMAASEGVVIAASYIGKFKTVFQMVAIVLFTVQDSDLIRFVSSALSDSMWCISWVVMIVALILTVGSMIDYVAKARDIIGLSSFHRKKNRRGDDEAVPASIEELASSIVEHARLQGRTVGTAESLTGGLIAGALTSVPGSSAVVKGSVVSYVDEVKHAVLGVEERVLETDGAVSRRCAEQMAQGAREQLGANLAVSVTGIAGPTGAEPGKPVGTVWMGLASDKGVKSFEFHFQGDRDEVREQTVAAALSALLGKLRETA</sequence>
<dbReference type="GO" id="GO:0008444">
    <property type="term" value="F:CDP-diacylglycerol-glycerol-3-phosphate 3-phosphatidyltransferase activity"/>
    <property type="evidence" value="ECO:0007669"/>
    <property type="project" value="UniProtKB-UniRule"/>
</dbReference>
<feature type="domain" description="CinA C-terminal" evidence="14">
    <location>
        <begin position="219"/>
        <end position="369"/>
    </location>
</feature>
<dbReference type="NCBIfam" id="TIGR00560">
    <property type="entry name" value="pgsA"/>
    <property type="match status" value="1"/>
</dbReference>
<evidence type="ECO:0000256" key="10">
    <source>
        <dbReference type="ARBA" id="ARBA00023264"/>
    </source>
</evidence>
<feature type="transmembrane region" description="Helical" evidence="13">
    <location>
        <begin position="128"/>
        <end position="149"/>
    </location>
</feature>
<dbReference type="InterPro" id="IPR008136">
    <property type="entry name" value="CinA_C"/>
</dbReference>
<keyword evidence="7" id="KW-0443">Lipid metabolism</keyword>
<evidence type="ECO:0000256" key="11">
    <source>
        <dbReference type="NCBIfam" id="TIGR00560"/>
    </source>
</evidence>
<keyword evidence="4 12" id="KW-0808">Transferase</keyword>
<organism evidence="15 16">
    <name type="scientific">Berryella intestinalis</name>
    <dbReference type="NCBI Taxonomy" id="1531429"/>
    <lineage>
        <taxon>Bacteria</taxon>
        <taxon>Bacillati</taxon>
        <taxon>Actinomycetota</taxon>
        <taxon>Coriobacteriia</taxon>
        <taxon>Eggerthellales</taxon>
        <taxon>Eggerthellaceae</taxon>
        <taxon>Berryella</taxon>
    </lineage>
</organism>
<keyword evidence="8 13" id="KW-0472">Membrane</keyword>
<dbReference type="InterPro" id="IPR048254">
    <property type="entry name" value="CDP_ALCOHOL_P_TRANSF_CS"/>
</dbReference>
<evidence type="ECO:0000313" key="15">
    <source>
        <dbReference type="EMBL" id="AJC11969.1"/>
    </source>
</evidence>
<protein>
    <recommendedName>
        <fullName evidence="11">CDP-diacylglycerol--glycerol-3-phosphate 3-phosphatidyltransferase</fullName>
        <ecNumber evidence="11">2.7.8.5</ecNumber>
    </recommendedName>
</protein>
<dbReference type="GO" id="GO:0046474">
    <property type="term" value="P:glycerophospholipid biosynthetic process"/>
    <property type="evidence" value="ECO:0007669"/>
    <property type="project" value="TreeGrafter"/>
</dbReference>
<evidence type="ECO:0000256" key="6">
    <source>
        <dbReference type="ARBA" id="ARBA00022989"/>
    </source>
</evidence>
<dbReference type="InterPro" id="IPR000462">
    <property type="entry name" value="CDP-OH_P_trans"/>
</dbReference>
<evidence type="ECO:0000256" key="7">
    <source>
        <dbReference type="ARBA" id="ARBA00023098"/>
    </source>
</evidence>
<feature type="transmembrane region" description="Helical" evidence="13">
    <location>
        <begin position="83"/>
        <end position="107"/>
    </location>
</feature>
<dbReference type="Pfam" id="PF02464">
    <property type="entry name" value="CinA"/>
    <property type="match status" value="1"/>
</dbReference>